<accession>A0ACC1TGC1</accession>
<protein>
    <submittedName>
        <fullName evidence="1">Uncharacterized protein</fullName>
    </submittedName>
</protein>
<proteinExistence type="predicted"/>
<reference evidence="1" key="1">
    <citation type="submission" date="2022-09" db="EMBL/GenBank/DDBJ databases">
        <title>A Global Phylogenomic Analysis of the Shiitake Genus Lentinula.</title>
        <authorList>
            <consortium name="DOE Joint Genome Institute"/>
            <person name="Sierra-Patev S."/>
            <person name="Min B."/>
            <person name="Naranjo-Ortiz M."/>
            <person name="Looney B."/>
            <person name="Konkel Z."/>
            <person name="Slot J.C."/>
            <person name="Sakamoto Y."/>
            <person name="Steenwyk J.L."/>
            <person name="Rokas A."/>
            <person name="Carro J."/>
            <person name="Camarero S."/>
            <person name="Ferreira P."/>
            <person name="Molpeceres G."/>
            <person name="Ruiz-Duenas F.J."/>
            <person name="Serrano A."/>
            <person name="Henrissat B."/>
            <person name="Drula E."/>
            <person name="Hughes K.W."/>
            <person name="Mata J.L."/>
            <person name="Ishikawa N.K."/>
            <person name="Vargas-Isla R."/>
            <person name="Ushijima S."/>
            <person name="Smith C.A."/>
            <person name="Ahrendt S."/>
            <person name="Andreopoulos W."/>
            <person name="He G."/>
            <person name="Labutti K."/>
            <person name="Lipzen A."/>
            <person name="Ng V."/>
            <person name="Riley R."/>
            <person name="Sandor L."/>
            <person name="Barry K."/>
            <person name="Martinez A.T."/>
            <person name="Xiao Y."/>
            <person name="Gibbons J.G."/>
            <person name="Terashima K."/>
            <person name="Grigoriev I.V."/>
            <person name="Hibbett D.S."/>
        </authorList>
    </citation>
    <scope>NUCLEOTIDE SEQUENCE</scope>
    <source>
        <strain evidence="1">TMI1499</strain>
    </source>
</reference>
<name>A0ACC1TGC1_9AGAR</name>
<keyword evidence="2" id="KW-1185">Reference proteome</keyword>
<sequence>MPSGIPEGARCVQRFDDSLNSAIHITYRISLRSSSMGEPRDPLLKVVLSLKEHRSPFQLVFSGNSYNEHLSKPNERTPTKSAQASNNPPPKNSIMILPQVHLRKPCYDFYFL</sequence>
<organism evidence="1 2">
    <name type="scientific">Lentinula aff. lateritia</name>
    <dbReference type="NCBI Taxonomy" id="2804960"/>
    <lineage>
        <taxon>Eukaryota</taxon>
        <taxon>Fungi</taxon>
        <taxon>Dikarya</taxon>
        <taxon>Basidiomycota</taxon>
        <taxon>Agaricomycotina</taxon>
        <taxon>Agaricomycetes</taxon>
        <taxon>Agaricomycetidae</taxon>
        <taxon>Agaricales</taxon>
        <taxon>Marasmiineae</taxon>
        <taxon>Omphalotaceae</taxon>
        <taxon>Lentinula</taxon>
    </lineage>
</organism>
<comment type="caution">
    <text evidence="1">The sequence shown here is derived from an EMBL/GenBank/DDBJ whole genome shotgun (WGS) entry which is preliminary data.</text>
</comment>
<evidence type="ECO:0000313" key="2">
    <source>
        <dbReference type="Proteomes" id="UP001163835"/>
    </source>
</evidence>
<dbReference type="EMBL" id="MU797154">
    <property type="protein sequence ID" value="KAJ3803628.1"/>
    <property type="molecule type" value="Genomic_DNA"/>
</dbReference>
<evidence type="ECO:0000313" key="1">
    <source>
        <dbReference type="EMBL" id="KAJ3803628.1"/>
    </source>
</evidence>
<gene>
    <name evidence="1" type="ORF">F5876DRAFT_91912</name>
</gene>
<dbReference type="Proteomes" id="UP001163835">
    <property type="component" value="Unassembled WGS sequence"/>
</dbReference>